<keyword evidence="4 5" id="KW-0067">ATP-binding</keyword>
<evidence type="ECO:0000313" key="8">
    <source>
        <dbReference type="Proteomes" id="UP000178264"/>
    </source>
</evidence>
<evidence type="ECO:0000256" key="6">
    <source>
        <dbReference type="RuleBase" id="RU003835"/>
    </source>
</evidence>
<dbReference type="GO" id="GO:0008776">
    <property type="term" value="F:acetate kinase activity"/>
    <property type="evidence" value="ECO:0007669"/>
    <property type="project" value="UniProtKB-UniRule"/>
</dbReference>
<dbReference type="GO" id="GO:0006085">
    <property type="term" value="P:acetyl-CoA biosynthetic process"/>
    <property type="evidence" value="ECO:0007669"/>
    <property type="project" value="UniProtKB-UniRule"/>
</dbReference>
<protein>
    <recommendedName>
        <fullName evidence="5">Acetate kinase</fullName>
        <ecNumber evidence="5">2.7.2.1</ecNumber>
    </recommendedName>
    <alternativeName>
        <fullName evidence="5">Acetokinase</fullName>
    </alternativeName>
</protein>
<dbReference type="GO" id="GO:0000287">
    <property type="term" value="F:magnesium ion binding"/>
    <property type="evidence" value="ECO:0007669"/>
    <property type="project" value="UniProtKB-UniRule"/>
</dbReference>
<keyword evidence="1 5" id="KW-0808">Transferase</keyword>
<keyword evidence="3 5" id="KW-0418">Kinase</keyword>
<comment type="cofactor">
    <cofactor evidence="5">
        <name>Mg(2+)</name>
        <dbReference type="ChEBI" id="CHEBI:18420"/>
    </cofactor>
    <cofactor evidence="5">
        <name>Mn(2+)</name>
        <dbReference type="ChEBI" id="CHEBI:29035"/>
    </cofactor>
    <text evidence="5">Mg(2+). Can also accept Mn(2+).</text>
</comment>
<dbReference type="GO" id="GO:0006083">
    <property type="term" value="P:acetate metabolic process"/>
    <property type="evidence" value="ECO:0007669"/>
    <property type="project" value="TreeGrafter"/>
</dbReference>
<evidence type="ECO:0000256" key="4">
    <source>
        <dbReference type="ARBA" id="ARBA00022840"/>
    </source>
</evidence>
<comment type="pathway">
    <text evidence="5">Metabolic intermediate biosynthesis; acetyl-CoA biosynthesis; acetyl-CoA from acetate: step 1/2.</text>
</comment>
<feature type="active site" description="Proton donor/acceptor" evidence="5">
    <location>
        <position position="124"/>
    </location>
</feature>
<dbReference type="AlphaFoldDB" id="A0A1F7VEH7"/>
<feature type="binding site" evidence="5">
    <location>
        <begin position="181"/>
        <end position="185"/>
    </location>
    <ligand>
        <name>ATP</name>
        <dbReference type="ChEBI" id="CHEBI:30616"/>
    </ligand>
</feature>
<keyword evidence="2 5" id="KW-0547">Nucleotide-binding</keyword>
<dbReference type="Gene3D" id="3.30.420.40">
    <property type="match status" value="2"/>
</dbReference>
<dbReference type="Pfam" id="PF00871">
    <property type="entry name" value="Acetate_kinase"/>
    <property type="match status" value="1"/>
</dbReference>
<dbReference type="GO" id="GO:0005737">
    <property type="term" value="C:cytoplasm"/>
    <property type="evidence" value="ECO:0007669"/>
    <property type="project" value="UniProtKB-SubCell"/>
</dbReference>
<dbReference type="UniPathway" id="UPA00340">
    <property type="reaction ID" value="UER00458"/>
</dbReference>
<name>A0A1F7VEH7_9BACT</name>
<comment type="caution">
    <text evidence="5">Lacks conserved residue(s) required for the propagation of feature annotation.</text>
</comment>
<sequence length="359" mass="39684">MDSLLVFNVGSSSIRYHRYAHESLELLHEGHHTFAADRSSREDFMRTFRECIRDIGDVSAIRGIGHRVVHGGSRFISPVVVNADILAELKNLSHLAPLHNPWNTLGIEACEIYLQGIPNVAVFDTGYFAHLPSLAARYPLPAEYSEYRRFGFHGISHATVADLLSLRLKKPLKQLTFISCHLGSGSSIALIEKGEPIDTSMGYTPLEGLVMMTRCGDIDPGIIFDLVQKKLREAPSLERAQEEVQKLVEAFYKSSGLKALSGYATFLDILEQKKIGMEQAIFTFDYFVRRVRKYIGAYAALVPRLDAIAFTGAVGAGDSATRHAITKNLGCAKGVPVHIFPHSEEITIAKEVMKIVAGK</sequence>
<dbReference type="PANTHER" id="PTHR21060">
    <property type="entry name" value="ACETATE KINASE"/>
    <property type="match status" value="1"/>
</dbReference>
<comment type="subunit">
    <text evidence="5">Homodimer.</text>
</comment>
<feature type="site" description="Transition state stabilizer" evidence="5">
    <location>
        <position position="214"/>
    </location>
</feature>
<keyword evidence="5" id="KW-0479">Metal-binding</keyword>
<gene>
    <name evidence="5" type="primary">ackA</name>
    <name evidence="7" type="ORF">A3I42_00680</name>
</gene>
<dbReference type="InterPro" id="IPR043129">
    <property type="entry name" value="ATPase_NBD"/>
</dbReference>
<dbReference type="SUPFAM" id="SSF53067">
    <property type="entry name" value="Actin-like ATPase domain"/>
    <property type="match status" value="2"/>
</dbReference>
<keyword evidence="5" id="KW-0963">Cytoplasm</keyword>
<dbReference type="InterPro" id="IPR000890">
    <property type="entry name" value="Aliphatic_acid_kin_short-chain"/>
</dbReference>
<dbReference type="Proteomes" id="UP000178264">
    <property type="component" value="Unassembled WGS sequence"/>
</dbReference>
<feature type="binding site" evidence="5">
    <location>
        <position position="8"/>
    </location>
    <ligand>
        <name>Mg(2+)</name>
        <dbReference type="ChEBI" id="CHEBI:18420"/>
    </ligand>
</feature>
<dbReference type="InterPro" id="IPR004372">
    <property type="entry name" value="Ac/propionate_kinase"/>
</dbReference>
<dbReference type="EMBL" id="MGER01000005">
    <property type="protein sequence ID" value="OGL88940.1"/>
    <property type="molecule type" value="Genomic_DNA"/>
</dbReference>
<evidence type="ECO:0000256" key="5">
    <source>
        <dbReference type="HAMAP-Rule" id="MF_00020"/>
    </source>
</evidence>
<dbReference type="GO" id="GO:0005524">
    <property type="term" value="F:ATP binding"/>
    <property type="evidence" value="ECO:0007669"/>
    <property type="project" value="UniProtKB-KW"/>
</dbReference>
<feature type="binding site" evidence="5">
    <location>
        <position position="344"/>
    </location>
    <ligand>
        <name>Mg(2+)</name>
        <dbReference type="ChEBI" id="CHEBI:18420"/>
    </ligand>
</feature>
<dbReference type="PRINTS" id="PR00471">
    <property type="entry name" value="ACETATEKNASE"/>
</dbReference>
<keyword evidence="5" id="KW-0460">Magnesium</keyword>
<organism evidence="7 8">
    <name type="scientific">Candidatus Uhrbacteria bacterium RIFCSPLOWO2_02_FULL_49_11</name>
    <dbReference type="NCBI Taxonomy" id="1802409"/>
    <lineage>
        <taxon>Bacteria</taxon>
        <taxon>Candidatus Uhriibacteriota</taxon>
    </lineage>
</organism>
<comment type="caution">
    <text evidence="7">The sequence shown here is derived from an EMBL/GenBank/DDBJ whole genome shotgun (WGS) entry which is preliminary data.</text>
</comment>
<comment type="function">
    <text evidence="5">Catalyzes the formation of acetyl phosphate from acetate and ATP. Can also catalyze the reverse reaction.</text>
</comment>
<reference evidence="7 8" key="1">
    <citation type="journal article" date="2016" name="Nat. Commun.">
        <title>Thousands of microbial genomes shed light on interconnected biogeochemical processes in an aquifer system.</title>
        <authorList>
            <person name="Anantharaman K."/>
            <person name="Brown C.T."/>
            <person name="Hug L.A."/>
            <person name="Sharon I."/>
            <person name="Castelle C.J."/>
            <person name="Probst A.J."/>
            <person name="Thomas B.C."/>
            <person name="Singh A."/>
            <person name="Wilkins M.J."/>
            <person name="Karaoz U."/>
            <person name="Brodie E.L."/>
            <person name="Williams K.H."/>
            <person name="Hubbard S.S."/>
            <person name="Banfield J.F."/>
        </authorList>
    </citation>
    <scope>NUCLEOTIDE SEQUENCE [LARGE SCALE GENOMIC DNA]</scope>
</reference>
<comment type="subcellular location">
    <subcellularLocation>
        <location evidence="5">Cytoplasm</location>
    </subcellularLocation>
</comment>
<comment type="similarity">
    <text evidence="5 6">Belongs to the acetokinase family.</text>
</comment>
<comment type="catalytic activity">
    <reaction evidence="5">
        <text>acetate + ATP = acetyl phosphate + ADP</text>
        <dbReference type="Rhea" id="RHEA:11352"/>
        <dbReference type="ChEBI" id="CHEBI:22191"/>
        <dbReference type="ChEBI" id="CHEBI:30089"/>
        <dbReference type="ChEBI" id="CHEBI:30616"/>
        <dbReference type="ChEBI" id="CHEBI:456216"/>
        <dbReference type="EC" id="2.7.2.1"/>
    </reaction>
</comment>
<evidence type="ECO:0000256" key="2">
    <source>
        <dbReference type="ARBA" id="ARBA00022741"/>
    </source>
</evidence>
<feature type="site" description="Transition state stabilizer" evidence="5">
    <location>
        <position position="153"/>
    </location>
</feature>
<accession>A0A1F7VEH7</accession>
<dbReference type="EC" id="2.7.2.1" evidence="5"/>
<proteinExistence type="inferred from homology"/>
<dbReference type="HAMAP" id="MF_00020">
    <property type="entry name" value="Acetate_kinase"/>
    <property type="match status" value="1"/>
</dbReference>
<evidence type="ECO:0000313" key="7">
    <source>
        <dbReference type="EMBL" id="OGL88940.1"/>
    </source>
</evidence>
<evidence type="ECO:0000256" key="1">
    <source>
        <dbReference type="ARBA" id="ARBA00022679"/>
    </source>
</evidence>
<feature type="binding site" evidence="5">
    <location>
        <position position="67"/>
    </location>
    <ligand>
        <name>substrate</name>
    </ligand>
</feature>
<evidence type="ECO:0000256" key="3">
    <source>
        <dbReference type="ARBA" id="ARBA00022777"/>
    </source>
</evidence>
<dbReference type="PANTHER" id="PTHR21060:SF15">
    <property type="entry name" value="ACETATE KINASE-RELATED"/>
    <property type="match status" value="1"/>
</dbReference>